<name>A0A835YC45_9CHLO</name>
<protein>
    <submittedName>
        <fullName evidence="1">Uncharacterized protein</fullName>
    </submittedName>
</protein>
<comment type="caution">
    <text evidence="1">The sequence shown here is derived from an EMBL/GenBank/DDBJ whole genome shotgun (WGS) entry which is preliminary data.</text>
</comment>
<keyword evidence="2" id="KW-1185">Reference proteome</keyword>
<gene>
    <name evidence="1" type="ORF">HYH03_003299</name>
</gene>
<sequence>MEELCMHWRALAGPLLWVKLGTQSLLGGSDSLEQLFGPDYAFKYGPDPLRAHRTLLSRCDQPEVAAVRVAQDAELDEVLYTIDVFSAAPELRLDTAVGDWALPLRPPSRQPAPLCTGPQLLSEESVLGLALQRIADAGPEVLPSQHQWPWEAGSTESTYSAWPPLLLLRGSVGMAAAASSACQGLKASGALKAVLPLPGDSAALLLCESRKGAAAVVAAAVAPLGAASRFGPTPLRWALQQVVAKLWTDATDGGVGLAERVRWALGVRDHLGSLPKDLRQWPGALL</sequence>
<evidence type="ECO:0000313" key="2">
    <source>
        <dbReference type="Proteomes" id="UP000612055"/>
    </source>
</evidence>
<reference evidence="1" key="1">
    <citation type="journal article" date="2020" name="bioRxiv">
        <title>Comparative genomics of Chlamydomonas.</title>
        <authorList>
            <person name="Craig R.J."/>
            <person name="Hasan A.R."/>
            <person name="Ness R.W."/>
            <person name="Keightley P.D."/>
        </authorList>
    </citation>
    <scope>NUCLEOTIDE SEQUENCE</scope>
    <source>
        <strain evidence="1">CCAP 11/70</strain>
    </source>
</reference>
<proteinExistence type="predicted"/>
<accession>A0A835YC45</accession>
<dbReference type="AlphaFoldDB" id="A0A835YC45"/>
<organism evidence="1 2">
    <name type="scientific">Edaphochlamys debaryana</name>
    <dbReference type="NCBI Taxonomy" id="47281"/>
    <lineage>
        <taxon>Eukaryota</taxon>
        <taxon>Viridiplantae</taxon>
        <taxon>Chlorophyta</taxon>
        <taxon>core chlorophytes</taxon>
        <taxon>Chlorophyceae</taxon>
        <taxon>CS clade</taxon>
        <taxon>Chlamydomonadales</taxon>
        <taxon>Chlamydomonadales incertae sedis</taxon>
        <taxon>Edaphochlamys</taxon>
    </lineage>
</organism>
<evidence type="ECO:0000313" key="1">
    <source>
        <dbReference type="EMBL" id="KAG2498548.1"/>
    </source>
</evidence>
<dbReference type="EMBL" id="JAEHOE010000009">
    <property type="protein sequence ID" value="KAG2498548.1"/>
    <property type="molecule type" value="Genomic_DNA"/>
</dbReference>
<dbReference type="Proteomes" id="UP000612055">
    <property type="component" value="Unassembled WGS sequence"/>
</dbReference>